<proteinExistence type="predicted"/>
<comment type="caution">
    <text evidence="1">The sequence shown here is derived from an EMBL/GenBank/DDBJ whole genome shotgun (WGS) entry which is preliminary data.</text>
</comment>
<dbReference type="EMBL" id="JAQKAB010000001">
    <property type="protein sequence ID" value="MDA7025097.1"/>
    <property type="molecule type" value="Genomic_DNA"/>
</dbReference>
<keyword evidence="2" id="KW-1185">Reference proteome</keyword>
<evidence type="ECO:0000313" key="1">
    <source>
        <dbReference type="EMBL" id="MDA7025097.1"/>
    </source>
</evidence>
<protein>
    <submittedName>
        <fullName evidence="1">Uncharacterized protein</fullName>
    </submittedName>
</protein>
<dbReference type="Proteomes" id="UP001211894">
    <property type="component" value="Unassembled WGS sequence"/>
</dbReference>
<evidence type="ECO:0000313" key="2">
    <source>
        <dbReference type="Proteomes" id="UP001211894"/>
    </source>
</evidence>
<gene>
    <name evidence="1" type="ORF">PJ311_00570</name>
</gene>
<sequence length="53" mass="5997">MTVKDLLRTDNLFEEQGDLVADHIMKRGKETSGPSKVYIISPFTVVKDGLKKF</sequence>
<accession>A0ABT4WYI1</accession>
<dbReference type="RefSeq" id="WP_271338958.1">
    <property type="nucleotide sequence ID" value="NZ_JAQKAB010000001.1"/>
</dbReference>
<name>A0ABT4WYI1_9BACI</name>
<reference evidence="1 2" key="1">
    <citation type="submission" date="2023-01" db="EMBL/GenBank/DDBJ databases">
        <title>Bacillus changyiensis sp. nov., isolated from a coastal deposit.</title>
        <authorList>
            <person name="Xiao G."/>
            <person name="Lai Q."/>
            <person name="Hu Z."/>
            <person name="Shao Z."/>
        </authorList>
    </citation>
    <scope>NUCLEOTIDE SEQUENCE [LARGE SCALE GENOMIC DNA]</scope>
    <source>
        <strain evidence="1 2">CLL-7-23</strain>
    </source>
</reference>
<organism evidence="1 2">
    <name type="scientific">Bacillus changyiensis</name>
    <dbReference type="NCBI Taxonomy" id="3004103"/>
    <lineage>
        <taxon>Bacteria</taxon>
        <taxon>Bacillati</taxon>
        <taxon>Bacillota</taxon>
        <taxon>Bacilli</taxon>
        <taxon>Bacillales</taxon>
        <taxon>Bacillaceae</taxon>
        <taxon>Bacillus</taxon>
    </lineage>
</organism>